<gene>
    <name evidence="2" type="ORF">HMPREF9123_2391</name>
</gene>
<name>F2BF84_9NEIS</name>
<sequence length="41" mass="4314">MCGASHARIPRISDGLKQSLPPHRPSENAASAQPKPANKPP</sequence>
<comment type="caution">
    <text evidence="2">The sequence shown here is derived from an EMBL/GenBank/DDBJ whole genome shotgun (WGS) entry which is preliminary data.</text>
</comment>
<dbReference type="EMBL" id="AFAY01000048">
    <property type="protein sequence ID" value="EGF08956.1"/>
    <property type="molecule type" value="Genomic_DNA"/>
</dbReference>
<keyword evidence="3" id="KW-1185">Reference proteome</keyword>
<dbReference type="Proteomes" id="UP000004105">
    <property type="component" value="Unassembled WGS sequence"/>
</dbReference>
<evidence type="ECO:0000256" key="1">
    <source>
        <dbReference type="SAM" id="MobiDB-lite"/>
    </source>
</evidence>
<evidence type="ECO:0000313" key="3">
    <source>
        <dbReference type="Proteomes" id="UP000004105"/>
    </source>
</evidence>
<reference evidence="2 3" key="1">
    <citation type="submission" date="2011-02" db="EMBL/GenBank/DDBJ databases">
        <authorList>
            <person name="Muzny D."/>
            <person name="Qin X."/>
            <person name="Deng J."/>
            <person name="Jiang H."/>
            <person name="Liu Y."/>
            <person name="Qu J."/>
            <person name="Song X.-Z."/>
            <person name="Zhang L."/>
            <person name="Thornton R."/>
            <person name="Coyle M."/>
            <person name="Francisco L."/>
            <person name="Jackson L."/>
            <person name="Javaid M."/>
            <person name="Korchina V."/>
            <person name="Kovar C."/>
            <person name="Mata R."/>
            <person name="Mathew T."/>
            <person name="Ngo R."/>
            <person name="Nguyen L."/>
            <person name="Nguyen N."/>
            <person name="Okwuonu G."/>
            <person name="Ongeri F."/>
            <person name="Pham C."/>
            <person name="Simmons D."/>
            <person name="Wilczek-Boney K."/>
            <person name="Hale W."/>
            <person name="Jakkamsetti A."/>
            <person name="Pham P."/>
            <person name="Ruth R."/>
            <person name="San Lucas F."/>
            <person name="Warren J."/>
            <person name="Zhang J."/>
            <person name="Zhao Z."/>
            <person name="Zhou C."/>
            <person name="Zhu D."/>
            <person name="Lee S."/>
            <person name="Bess C."/>
            <person name="Blankenburg K."/>
            <person name="Forbes L."/>
            <person name="Fu Q."/>
            <person name="Gubbala S."/>
            <person name="Hirani K."/>
            <person name="Jayaseelan J.C."/>
            <person name="Lara F."/>
            <person name="Munidasa M."/>
            <person name="Palculict T."/>
            <person name="Patil S."/>
            <person name="Pu L.-L."/>
            <person name="Saada N."/>
            <person name="Tang L."/>
            <person name="Weissenberger G."/>
            <person name="Zhu Y."/>
            <person name="Hemphill L."/>
            <person name="Shang Y."/>
            <person name="Youmans B."/>
            <person name="Ayvaz T."/>
            <person name="Ross M."/>
            <person name="Santibanez J."/>
            <person name="Aqrawi P."/>
            <person name="Gross S."/>
            <person name="Joshi V."/>
            <person name="Fowler G."/>
            <person name="Nazareth L."/>
            <person name="Reid J."/>
            <person name="Worley K."/>
            <person name="Petrosino J."/>
            <person name="Highlander S."/>
            <person name="Gibbs R."/>
        </authorList>
    </citation>
    <scope>NUCLEOTIDE SEQUENCE [LARGE SCALE GENOMIC DNA]</scope>
    <source>
        <strain evidence="2 3">ATCC BAA-1200</strain>
    </source>
</reference>
<dbReference type="HOGENOM" id="CLU_3273177_0_0_4"/>
<protein>
    <submittedName>
        <fullName evidence="2">Uncharacterized protein</fullName>
    </submittedName>
</protein>
<proteinExistence type="predicted"/>
<feature type="region of interest" description="Disordered" evidence="1">
    <location>
        <begin position="1"/>
        <end position="41"/>
    </location>
</feature>
<dbReference type="AlphaFoldDB" id="F2BF84"/>
<organism evidence="2 3">
    <name type="scientific">Neisseria bacilliformis ATCC BAA-1200</name>
    <dbReference type="NCBI Taxonomy" id="888742"/>
    <lineage>
        <taxon>Bacteria</taxon>
        <taxon>Pseudomonadati</taxon>
        <taxon>Pseudomonadota</taxon>
        <taxon>Betaproteobacteria</taxon>
        <taxon>Neisseriales</taxon>
        <taxon>Neisseriaceae</taxon>
        <taxon>Neisseria</taxon>
    </lineage>
</organism>
<accession>F2BF84</accession>
<evidence type="ECO:0000313" key="2">
    <source>
        <dbReference type="EMBL" id="EGF08956.1"/>
    </source>
</evidence>